<dbReference type="EMBL" id="JANBPT010000645">
    <property type="protein sequence ID" value="KAJ1915173.1"/>
    <property type="molecule type" value="Genomic_DNA"/>
</dbReference>
<sequence length="238" mass="25827">MLHHACLQAQVCLVTGTTATETDQFACELVIRAALDSSFLQRWRPAHHIIKGAGSQPTPCGPPRGQFGLPVAVSGMPEPTKRLIVFTWDRPAWHVAFRTTLAALELFDRPAYASRLSVVVVHYVPSVTALQAALMALTANTAAPPALIILHRFPDLVSKDEAATSASALRTLAFLLDRLDRIRRCETFLACQILLTGVQSTTDPAPGHAAGGYPTGAYLPENRYTVDRLVAMYGRDLV</sequence>
<gene>
    <name evidence="1" type="ORF">IWQ60_008542</name>
</gene>
<comment type="caution">
    <text evidence="1">The sequence shown here is derived from an EMBL/GenBank/DDBJ whole genome shotgun (WGS) entry which is preliminary data.</text>
</comment>
<reference evidence="1" key="1">
    <citation type="submission" date="2022-07" db="EMBL/GenBank/DDBJ databases">
        <title>Phylogenomic reconstructions and comparative analyses of Kickxellomycotina fungi.</title>
        <authorList>
            <person name="Reynolds N.K."/>
            <person name="Stajich J.E."/>
            <person name="Barry K."/>
            <person name="Grigoriev I.V."/>
            <person name="Crous P."/>
            <person name="Smith M.E."/>
        </authorList>
    </citation>
    <scope>NUCLEOTIDE SEQUENCE</scope>
    <source>
        <strain evidence="1">RSA 861</strain>
    </source>
</reference>
<accession>A0A9W7ZSB3</accession>
<evidence type="ECO:0000313" key="1">
    <source>
        <dbReference type="EMBL" id="KAJ1915173.1"/>
    </source>
</evidence>
<evidence type="ECO:0000313" key="2">
    <source>
        <dbReference type="Proteomes" id="UP001150569"/>
    </source>
</evidence>
<protein>
    <submittedName>
        <fullName evidence="1">Uncharacterized protein</fullName>
    </submittedName>
</protein>
<dbReference type="Proteomes" id="UP001150569">
    <property type="component" value="Unassembled WGS sequence"/>
</dbReference>
<dbReference type="AlphaFoldDB" id="A0A9W7ZSB3"/>
<proteinExistence type="predicted"/>
<keyword evidence="2" id="KW-1185">Reference proteome</keyword>
<organism evidence="1 2">
    <name type="scientific">Tieghemiomyces parasiticus</name>
    <dbReference type="NCBI Taxonomy" id="78921"/>
    <lineage>
        <taxon>Eukaryota</taxon>
        <taxon>Fungi</taxon>
        <taxon>Fungi incertae sedis</taxon>
        <taxon>Zoopagomycota</taxon>
        <taxon>Kickxellomycotina</taxon>
        <taxon>Dimargaritomycetes</taxon>
        <taxon>Dimargaritales</taxon>
        <taxon>Dimargaritaceae</taxon>
        <taxon>Tieghemiomyces</taxon>
    </lineage>
</organism>
<name>A0A9W7ZSB3_9FUNG</name>